<proteinExistence type="predicted"/>
<accession>F6EPS6</accession>
<evidence type="ECO:0000313" key="1">
    <source>
        <dbReference type="EMBL" id="AEF40554.1"/>
    </source>
</evidence>
<keyword evidence="2" id="KW-1185">Reference proteome</keyword>
<organism evidence="1 2">
    <name type="scientific">Hoyosella subflava (strain DSM 45089 / JCM 17490 / NBRC 109087 / DQS3-9A1)</name>
    <name type="common">Amycolicicoccus subflavus</name>
    <dbReference type="NCBI Taxonomy" id="443218"/>
    <lineage>
        <taxon>Bacteria</taxon>
        <taxon>Bacillati</taxon>
        <taxon>Actinomycetota</taxon>
        <taxon>Actinomycetes</taxon>
        <taxon>Mycobacteriales</taxon>
        <taxon>Hoyosellaceae</taxon>
        <taxon>Hoyosella</taxon>
    </lineage>
</organism>
<evidence type="ECO:0000313" key="2">
    <source>
        <dbReference type="Proteomes" id="UP000009235"/>
    </source>
</evidence>
<protein>
    <submittedName>
        <fullName evidence="1">Uncharacterized protein</fullName>
    </submittedName>
</protein>
<gene>
    <name evidence="1" type="ordered locus">AS9A_2105</name>
</gene>
<sequence length="72" mass="7757">MVCDEENILDPGGIGSYSRCTGRGASVDRFCDTFSVLRDHMGFSEQVADADDDGISGECPLRAARLLRSARS</sequence>
<dbReference type="STRING" id="443218.AS9A_2105"/>
<reference evidence="1 2" key="1">
    <citation type="journal article" date="2011" name="J. Bacteriol.">
        <title>Complete genome sequence of Amycolicicoccus subflavus DQS3-9A1T, an actinomycete isolated from crude oil-polluted soil.</title>
        <authorList>
            <person name="Cai M."/>
            <person name="Chen W.M."/>
            <person name="Nie Y."/>
            <person name="Chi C.Q."/>
            <person name="Wang Y.N."/>
            <person name="Tang Y.Q."/>
            <person name="Li G.Y."/>
            <person name="Wu X.L."/>
        </authorList>
    </citation>
    <scope>NUCLEOTIDE SEQUENCE [LARGE SCALE GENOMIC DNA]</scope>
    <source>
        <strain evidence="2">DSM 45089 / DQS3-9A1</strain>
    </source>
</reference>
<dbReference type="KEGG" id="asd:AS9A_2105"/>
<dbReference type="AlphaFoldDB" id="F6EPS6"/>
<name>F6EPS6_HOYSD</name>
<dbReference type="HOGENOM" id="CLU_2713486_0_0_11"/>
<dbReference type="Proteomes" id="UP000009235">
    <property type="component" value="Chromosome"/>
</dbReference>
<dbReference type="EMBL" id="CP002786">
    <property type="protein sequence ID" value="AEF40554.1"/>
    <property type="molecule type" value="Genomic_DNA"/>
</dbReference>